<evidence type="ECO:0000256" key="10">
    <source>
        <dbReference type="ARBA" id="ARBA00023209"/>
    </source>
</evidence>
<protein>
    <recommendedName>
        <fullName evidence="17">Phosphatidylserine synthase 2</fullName>
    </recommendedName>
</protein>
<comment type="caution">
    <text evidence="15">The sequence shown here is derived from an EMBL/GenBank/DDBJ whole genome shotgun (WGS) entry which is preliminary data.</text>
</comment>
<evidence type="ECO:0000256" key="3">
    <source>
        <dbReference type="ARBA" id="ARBA00022516"/>
    </source>
</evidence>
<feature type="transmembrane region" description="Helical" evidence="14">
    <location>
        <begin position="213"/>
        <end position="234"/>
    </location>
</feature>
<keyword evidence="7 14" id="KW-1133">Transmembrane helix</keyword>
<evidence type="ECO:0000313" key="15">
    <source>
        <dbReference type="EMBL" id="POV98041.1"/>
    </source>
</evidence>
<dbReference type="GO" id="GO:0106245">
    <property type="term" value="F:L-serine-phosphatidylethanolamine phosphatidyltransferase activity"/>
    <property type="evidence" value="ECO:0007669"/>
    <property type="project" value="InterPro"/>
</dbReference>
<feature type="compositionally biased region" description="Acidic residues" evidence="13">
    <location>
        <begin position="18"/>
        <end position="37"/>
    </location>
</feature>
<comment type="subcellular location">
    <subcellularLocation>
        <location evidence="1">Endoplasmic reticulum membrane</location>
        <topology evidence="1">Multi-pass membrane protein</topology>
    </subcellularLocation>
</comment>
<keyword evidence="4" id="KW-0808">Transferase</keyword>
<dbReference type="PANTHER" id="PTHR15362:SF7">
    <property type="entry name" value="PHOSPHATIDYLSERINE SYNTHASE 2"/>
    <property type="match status" value="1"/>
</dbReference>
<dbReference type="Proteomes" id="UP000238274">
    <property type="component" value="Unassembled WGS sequence"/>
</dbReference>
<keyword evidence="8" id="KW-0443">Lipid metabolism</keyword>
<feature type="transmembrane region" description="Helical" evidence="14">
    <location>
        <begin position="482"/>
        <end position="500"/>
    </location>
</feature>
<feature type="transmembrane region" description="Helical" evidence="14">
    <location>
        <begin position="145"/>
        <end position="171"/>
    </location>
</feature>
<keyword evidence="11" id="KW-1208">Phospholipid metabolism</keyword>
<feature type="transmembrane region" description="Helical" evidence="14">
    <location>
        <begin position="446"/>
        <end position="462"/>
    </location>
</feature>
<organism evidence="15 16">
    <name type="scientific">Puccinia striiformis</name>
    <dbReference type="NCBI Taxonomy" id="27350"/>
    <lineage>
        <taxon>Eukaryota</taxon>
        <taxon>Fungi</taxon>
        <taxon>Dikarya</taxon>
        <taxon>Basidiomycota</taxon>
        <taxon>Pucciniomycotina</taxon>
        <taxon>Pucciniomycetes</taxon>
        <taxon>Pucciniales</taxon>
        <taxon>Pucciniaceae</taxon>
        <taxon>Puccinia</taxon>
    </lineage>
</organism>
<comment type="pathway">
    <text evidence="12">Phospholipid metabolism.</text>
</comment>
<reference evidence="16" key="3">
    <citation type="journal article" date="2018" name="Mol. Plant Microbe Interact.">
        <title>Genome sequence resources for the wheat stripe rust pathogen (Puccinia striiformis f. sp. tritici) and the barley stripe rust pathogen (Puccinia striiformis f. sp. hordei).</title>
        <authorList>
            <person name="Xia C."/>
            <person name="Wang M."/>
            <person name="Yin C."/>
            <person name="Cornejo O.E."/>
            <person name="Hulbert S.H."/>
            <person name="Chen X."/>
        </authorList>
    </citation>
    <scope>NUCLEOTIDE SEQUENCE [LARGE SCALE GENOMIC DNA]</scope>
    <source>
        <strain evidence="16">93TX-2</strain>
    </source>
</reference>
<accession>A0A2S4ULF2</accession>
<evidence type="ECO:0000256" key="12">
    <source>
        <dbReference type="ARBA" id="ARBA00025707"/>
    </source>
</evidence>
<keyword evidence="6" id="KW-0256">Endoplasmic reticulum</keyword>
<dbReference type="GO" id="GO:0005789">
    <property type="term" value="C:endoplasmic reticulum membrane"/>
    <property type="evidence" value="ECO:0007669"/>
    <property type="project" value="UniProtKB-SubCell"/>
</dbReference>
<evidence type="ECO:0000256" key="2">
    <source>
        <dbReference type="ARBA" id="ARBA00005189"/>
    </source>
</evidence>
<feature type="transmembrane region" description="Helical" evidence="14">
    <location>
        <begin position="183"/>
        <end position="201"/>
    </location>
</feature>
<evidence type="ECO:0000313" key="16">
    <source>
        <dbReference type="Proteomes" id="UP000238274"/>
    </source>
</evidence>
<keyword evidence="3" id="KW-0444">Lipid biosynthesis</keyword>
<evidence type="ECO:0000256" key="7">
    <source>
        <dbReference type="ARBA" id="ARBA00022989"/>
    </source>
</evidence>
<gene>
    <name evidence="15" type="ORF">PSHT_14253</name>
</gene>
<dbReference type="VEuPathDB" id="FungiDB:PSTT_06472"/>
<dbReference type="OrthoDB" id="10265393at2759"/>
<reference evidence="15 16" key="1">
    <citation type="submission" date="2017-12" db="EMBL/GenBank/DDBJ databases">
        <title>Gene loss provides genomic basis for host adaptation in cereal stripe rust fungi.</title>
        <authorList>
            <person name="Xia C."/>
        </authorList>
    </citation>
    <scope>NUCLEOTIDE SEQUENCE [LARGE SCALE GENOMIC DNA]</scope>
    <source>
        <strain evidence="15 16">93TX-2</strain>
    </source>
</reference>
<dbReference type="Pfam" id="PF03034">
    <property type="entry name" value="PSS"/>
    <property type="match status" value="1"/>
</dbReference>
<feature type="transmembrane region" description="Helical" evidence="14">
    <location>
        <begin position="414"/>
        <end position="434"/>
    </location>
</feature>
<proteinExistence type="predicted"/>
<evidence type="ECO:0000256" key="9">
    <source>
        <dbReference type="ARBA" id="ARBA00023136"/>
    </source>
</evidence>
<evidence type="ECO:0000256" key="13">
    <source>
        <dbReference type="SAM" id="MobiDB-lite"/>
    </source>
</evidence>
<dbReference type="PANTHER" id="PTHR15362">
    <property type="entry name" value="PHOSPHATIDYLINOSITOL SYNTHASE"/>
    <property type="match status" value="1"/>
</dbReference>
<keyword evidence="9 14" id="KW-0472">Membrane</keyword>
<reference evidence="16" key="2">
    <citation type="journal article" date="2018" name="BMC Genomics">
        <title>Genomic insights into host adaptation between the wheat stripe rust pathogen (Puccinia striiformis f. sp. tritici) and the barley stripe rust pathogen (Puccinia striiformis f. sp. hordei).</title>
        <authorList>
            <person name="Xia C."/>
            <person name="Wang M."/>
            <person name="Yin C."/>
            <person name="Cornejo O.E."/>
            <person name="Hulbert S.H."/>
            <person name="Chen X."/>
        </authorList>
    </citation>
    <scope>NUCLEOTIDE SEQUENCE [LARGE SCALE GENOMIC DNA]</scope>
    <source>
        <strain evidence="16">93TX-2</strain>
    </source>
</reference>
<keyword evidence="5 14" id="KW-0812">Transmembrane</keyword>
<evidence type="ECO:0000256" key="6">
    <source>
        <dbReference type="ARBA" id="ARBA00022824"/>
    </source>
</evidence>
<dbReference type="InterPro" id="IPR004277">
    <property type="entry name" value="PSS"/>
</dbReference>
<evidence type="ECO:0000256" key="5">
    <source>
        <dbReference type="ARBA" id="ARBA00022692"/>
    </source>
</evidence>
<comment type="pathway">
    <text evidence="2">Lipid metabolism.</text>
</comment>
<evidence type="ECO:0000256" key="4">
    <source>
        <dbReference type="ARBA" id="ARBA00022679"/>
    </source>
</evidence>
<feature type="compositionally biased region" description="Basic residues" evidence="13">
    <location>
        <begin position="44"/>
        <end position="55"/>
    </location>
</feature>
<dbReference type="EMBL" id="PKSM01000312">
    <property type="protein sequence ID" value="POV98041.1"/>
    <property type="molecule type" value="Genomic_DNA"/>
</dbReference>
<dbReference type="AlphaFoldDB" id="A0A2S4ULF2"/>
<evidence type="ECO:0000256" key="11">
    <source>
        <dbReference type="ARBA" id="ARBA00023264"/>
    </source>
</evidence>
<feature type="non-terminal residue" evidence="15">
    <location>
        <position position="559"/>
    </location>
</feature>
<feature type="transmembrane region" description="Helical" evidence="14">
    <location>
        <begin position="515"/>
        <end position="534"/>
    </location>
</feature>
<keyword evidence="16" id="KW-1185">Reference proteome</keyword>
<sequence>MTIDQSGGQPMKNRTKEEETEEEEEGEEQEEQEEESFVGEPSRNRKPRPVRRRRVSTNTTTNLIDQDQEQEQEQDDDLFSDDPAHPSHHDDIDDRPSRNNPFFFGQPDDKLEPYQMKSITSTSHPLSHDIIYRRKKKNTDQDTGFFLQMGLHSFYVTAAAIGTSVLASLAYNSHIFPRSFRSHLGVISGVTVFLVFCMLNFRDGPFRRPHPAFWRIVLGLNLLYVMLLSFLYWTDKSTARELIRYFDPSLGVPLPEKSYAEHCEFTPTNVWQGIDIFCLAHSLGWFAKAVVLRDHWFCWILSVGFEVMEYSLQHHLPNFAECWWDHWLLDVLICNWGGLWLGMKTCEWLRVSPFSWRGLGPVVVLNNNQINNNDNNLSSTATTRRRAAKYAARQFTPHDWTEFRWEGTKRFRNYIATVALLTVFLLSELNVFYLKSLLWLAPEHPIVILRLAAMFLWALPAVREYYDYATYTKRVKRMGSHAWLSMATVILELLIVIKWSKGEFESSFMPVKVKIFWSITLSLLILYPAIKFGLPTLKSYNQSKLASNSTSSAKYKIKI</sequence>
<feature type="compositionally biased region" description="Basic and acidic residues" evidence="13">
    <location>
        <begin position="82"/>
        <end position="97"/>
    </location>
</feature>
<dbReference type="GO" id="GO:0006659">
    <property type="term" value="P:phosphatidylserine biosynthetic process"/>
    <property type="evidence" value="ECO:0007669"/>
    <property type="project" value="InterPro"/>
</dbReference>
<feature type="compositionally biased region" description="Acidic residues" evidence="13">
    <location>
        <begin position="66"/>
        <end position="80"/>
    </location>
</feature>
<keyword evidence="10" id="KW-0594">Phospholipid biosynthesis</keyword>
<dbReference type="VEuPathDB" id="FungiDB:PSHT_14253"/>
<name>A0A2S4ULF2_9BASI</name>
<evidence type="ECO:0000256" key="14">
    <source>
        <dbReference type="SAM" id="Phobius"/>
    </source>
</evidence>
<evidence type="ECO:0000256" key="1">
    <source>
        <dbReference type="ARBA" id="ARBA00004477"/>
    </source>
</evidence>
<feature type="region of interest" description="Disordered" evidence="13">
    <location>
        <begin position="1"/>
        <end position="110"/>
    </location>
</feature>
<evidence type="ECO:0008006" key="17">
    <source>
        <dbReference type="Google" id="ProtNLM"/>
    </source>
</evidence>
<evidence type="ECO:0000256" key="8">
    <source>
        <dbReference type="ARBA" id="ARBA00023098"/>
    </source>
</evidence>